<dbReference type="Gene3D" id="3.40.50.720">
    <property type="entry name" value="NAD(P)-binding Rossmann-like Domain"/>
    <property type="match status" value="1"/>
</dbReference>
<feature type="non-terminal residue" evidence="1">
    <location>
        <position position="1"/>
    </location>
</feature>
<proteinExistence type="predicted"/>
<reference evidence="1 2" key="1">
    <citation type="submission" date="2017-04" db="EMBL/GenBank/DDBJ databases">
        <title>Accumulation and expression of multiple antibiotic resistance genes in Arcobacter cryaerophilus that thrives in sewage.</title>
        <authorList>
            <person name="Millar J.A."/>
            <person name="Raghavan R."/>
        </authorList>
    </citation>
    <scope>NUCLEOTIDE SEQUENCE [LARGE SCALE GENOMIC DNA]</scope>
    <source>
        <strain evidence="1 2">AZT-1</strain>
    </source>
</reference>
<dbReference type="Proteomes" id="UP000192599">
    <property type="component" value="Unassembled WGS sequence"/>
</dbReference>
<dbReference type="AlphaFoldDB" id="A0A1V9V9W5"/>
<accession>A0A1V9V9W5</accession>
<name>A0A1V9V9W5_9BACT</name>
<sequence length="88" mass="9707">TCCGLTASSSLNTNIFPFILRGVRLIGIDSVECILDKKQDAWEKLAGKYSIKNLNEITNEISLDGIKDAYEKLLNGTAVGRYLVKIDN</sequence>
<protein>
    <submittedName>
        <fullName evidence="1">Oxidoreductase</fullName>
    </submittedName>
</protein>
<evidence type="ECO:0000313" key="1">
    <source>
        <dbReference type="EMBL" id="OQR40887.1"/>
    </source>
</evidence>
<dbReference type="Gene3D" id="3.90.180.10">
    <property type="entry name" value="Medium-chain alcohol dehydrogenases, catalytic domain"/>
    <property type="match status" value="1"/>
</dbReference>
<comment type="caution">
    <text evidence="1">The sequence shown here is derived from an EMBL/GenBank/DDBJ whole genome shotgun (WGS) entry which is preliminary data.</text>
</comment>
<organism evidence="1 2">
    <name type="scientific">Aliarcobacter cryaerophilus</name>
    <dbReference type="NCBI Taxonomy" id="28198"/>
    <lineage>
        <taxon>Bacteria</taxon>
        <taxon>Pseudomonadati</taxon>
        <taxon>Campylobacterota</taxon>
        <taxon>Epsilonproteobacteria</taxon>
        <taxon>Campylobacterales</taxon>
        <taxon>Arcobacteraceae</taxon>
        <taxon>Aliarcobacter</taxon>
    </lineage>
</organism>
<gene>
    <name evidence="1" type="ORF">AS859_08980</name>
</gene>
<dbReference type="EMBL" id="LNTC01000162">
    <property type="protein sequence ID" value="OQR40887.1"/>
    <property type="molecule type" value="Genomic_DNA"/>
</dbReference>
<evidence type="ECO:0000313" key="2">
    <source>
        <dbReference type="Proteomes" id="UP000192599"/>
    </source>
</evidence>